<sequence length="114" mass="12528">MGEAVEAKHSACVVEKLEAEEADSKAAEIENHWNSSFLTPRQIDPPAQRNYPANILKNIALSLTPSTDRNFTLCFADRTTTQIAIGPRDQQRPGPLRTSNNYSQNSDSVGSTKP</sequence>
<organism evidence="2 3">
    <name type="scientific">Thalassoglobus neptunius</name>
    <dbReference type="NCBI Taxonomy" id="1938619"/>
    <lineage>
        <taxon>Bacteria</taxon>
        <taxon>Pseudomonadati</taxon>
        <taxon>Planctomycetota</taxon>
        <taxon>Planctomycetia</taxon>
        <taxon>Planctomycetales</taxon>
        <taxon>Planctomycetaceae</taxon>
        <taxon>Thalassoglobus</taxon>
    </lineage>
</organism>
<protein>
    <submittedName>
        <fullName evidence="2">Uncharacterized protein</fullName>
    </submittedName>
</protein>
<dbReference type="AlphaFoldDB" id="A0A5C5X1W2"/>
<dbReference type="EMBL" id="SIHI01000001">
    <property type="protein sequence ID" value="TWT56906.1"/>
    <property type="molecule type" value="Genomic_DNA"/>
</dbReference>
<comment type="caution">
    <text evidence="2">The sequence shown here is derived from an EMBL/GenBank/DDBJ whole genome shotgun (WGS) entry which is preliminary data.</text>
</comment>
<reference evidence="2 3" key="1">
    <citation type="submission" date="2019-02" db="EMBL/GenBank/DDBJ databases">
        <title>Deep-cultivation of Planctomycetes and their phenomic and genomic characterization uncovers novel biology.</title>
        <authorList>
            <person name="Wiegand S."/>
            <person name="Jogler M."/>
            <person name="Boedeker C."/>
            <person name="Pinto D."/>
            <person name="Vollmers J."/>
            <person name="Rivas-Marin E."/>
            <person name="Kohn T."/>
            <person name="Peeters S.H."/>
            <person name="Heuer A."/>
            <person name="Rast P."/>
            <person name="Oberbeckmann S."/>
            <person name="Bunk B."/>
            <person name="Jeske O."/>
            <person name="Meyerdierks A."/>
            <person name="Storesund J.E."/>
            <person name="Kallscheuer N."/>
            <person name="Luecker S."/>
            <person name="Lage O.M."/>
            <person name="Pohl T."/>
            <person name="Merkel B.J."/>
            <person name="Hornburger P."/>
            <person name="Mueller R.-W."/>
            <person name="Bruemmer F."/>
            <person name="Labrenz M."/>
            <person name="Spormann A.M."/>
            <person name="Op Den Camp H."/>
            <person name="Overmann J."/>
            <person name="Amann R."/>
            <person name="Jetten M.S.M."/>
            <person name="Mascher T."/>
            <person name="Medema M.H."/>
            <person name="Devos D.P."/>
            <person name="Kaster A.-K."/>
            <person name="Ovreas L."/>
            <person name="Rohde M."/>
            <person name="Galperin M.Y."/>
            <person name="Jogler C."/>
        </authorList>
    </citation>
    <scope>NUCLEOTIDE SEQUENCE [LARGE SCALE GENOMIC DNA]</scope>
    <source>
        <strain evidence="2 3">KOR42</strain>
    </source>
</reference>
<proteinExistence type="predicted"/>
<feature type="compositionally biased region" description="Polar residues" evidence="1">
    <location>
        <begin position="97"/>
        <end position="114"/>
    </location>
</feature>
<accession>A0A5C5X1W2</accession>
<keyword evidence="3" id="KW-1185">Reference proteome</keyword>
<name>A0A5C5X1W2_9PLAN</name>
<feature type="region of interest" description="Disordered" evidence="1">
    <location>
        <begin position="83"/>
        <end position="114"/>
    </location>
</feature>
<evidence type="ECO:0000313" key="3">
    <source>
        <dbReference type="Proteomes" id="UP000317243"/>
    </source>
</evidence>
<dbReference type="Proteomes" id="UP000317243">
    <property type="component" value="Unassembled WGS sequence"/>
</dbReference>
<evidence type="ECO:0000313" key="2">
    <source>
        <dbReference type="EMBL" id="TWT56906.1"/>
    </source>
</evidence>
<evidence type="ECO:0000256" key="1">
    <source>
        <dbReference type="SAM" id="MobiDB-lite"/>
    </source>
</evidence>
<gene>
    <name evidence="2" type="ORF">KOR42_02610</name>
</gene>